<dbReference type="PROSITE" id="PS00428">
    <property type="entry name" value="FTSW_RODA_SPOVE"/>
    <property type="match status" value="1"/>
</dbReference>
<evidence type="ECO:0000256" key="6">
    <source>
        <dbReference type="SAM" id="Phobius"/>
    </source>
</evidence>
<gene>
    <name evidence="7" type="ORF">COT49_02675</name>
</gene>
<dbReference type="PANTHER" id="PTHR30474">
    <property type="entry name" value="CELL CYCLE PROTEIN"/>
    <property type="match status" value="1"/>
</dbReference>
<proteinExistence type="predicted"/>
<dbReference type="AlphaFoldDB" id="A0A2H0XFR0"/>
<feature type="transmembrane region" description="Helical" evidence="6">
    <location>
        <begin position="7"/>
        <end position="26"/>
    </location>
</feature>
<comment type="caution">
    <text evidence="7">The sequence shown here is derived from an EMBL/GenBank/DDBJ whole genome shotgun (WGS) entry which is preliminary data.</text>
</comment>
<dbReference type="GO" id="GO:0032153">
    <property type="term" value="C:cell division site"/>
    <property type="evidence" value="ECO:0007669"/>
    <property type="project" value="TreeGrafter"/>
</dbReference>
<keyword evidence="4 6" id="KW-1133">Transmembrane helix</keyword>
<feature type="transmembrane region" description="Helical" evidence="6">
    <location>
        <begin position="321"/>
        <end position="341"/>
    </location>
</feature>
<dbReference type="Pfam" id="PF01098">
    <property type="entry name" value="FTSW_RODA_SPOVE"/>
    <property type="match status" value="1"/>
</dbReference>
<evidence type="ECO:0000313" key="7">
    <source>
        <dbReference type="EMBL" id="PIS22969.1"/>
    </source>
</evidence>
<reference evidence="8" key="1">
    <citation type="submission" date="2017-09" db="EMBL/GenBank/DDBJ databases">
        <title>Depth-based differentiation of microbial function through sediment-hosted aquifers and enrichment of novel symbionts in the deep terrestrial subsurface.</title>
        <authorList>
            <person name="Probst A.J."/>
            <person name="Ladd B."/>
            <person name="Jarett J.K."/>
            <person name="Geller-Mcgrath D.E."/>
            <person name="Sieber C.M.K."/>
            <person name="Emerson J.B."/>
            <person name="Anantharaman K."/>
            <person name="Thomas B.C."/>
            <person name="Malmstrom R."/>
            <person name="Stieglmeier M."/>
            <person name="Klingl A."/>
            <person name="Woyke T."/>
            <person name="Ryan C.M."/>
            <person name="Banfield J.F."/>
        </authorList>
    </citation>
    <scope>NUCLEOTIDE SEQUENCE [LARGE SCALE GENOMIC DNA]</scope>
</reference>
<evidence type="ECO:0000256" key="3">
    <source>
        <dbReference type="ARBA" id="ARBA00022960"/>
    </source>
</evidence>
<dbReference type="EMBL" id="PEYT01000023">
    <property type="protein sequence ID" value="PIS22969.1"/>
    <property type="molecule type" value="Genomic_DNA"/>
</dbReference>
<feature type="transmembrane region" description="Helical" evidence="6">
    <location>
        <begin position="170"/>
        <end position="188"/>
    </location>
</feature>
<name>A0A2H0XFR0_UNCKA</name>
<dbReference type="InterPro" id="IPR001182">
    <property type="entry name" value="FtsW/RodA"/>
</dbReference>
<dbReference type="GO" id="GO:0015648">
    <property type="term" value="F:lipid-linked peptidoglycan transporter activity"/>
    <property type="evidence" value="ECO:0007669"/>
    <property type="project" value="TreeGrafter"/>
</dbReference>
<evidence type="ECO:0000313" key="8">
    <source>
        <dbReference type="Proteomes" id="UP000230340"/>
    </source>
</evidence>
<feature type="transmembrane region" description="Helical" evidence="6">
    <location>
        <begin position="38"/>
        <end position="57"/>
    </location>
</feature>
<accession>A0A2H0XFR0</accession>
<evidence type="ECO:0000256" key="4">
    <source>
        <dbReference type="ARBA" id="ARBA00022989"/>
    </source>
</evidence>
<feature type="transmembrane region" description="Helical" evidence="6">
    <location>
        <begin position="146"/>
        <end position="163"/>
    </location>
</feature>
<dbReference type="InterPro" id="IPR018365">
    <property type="entry name" value="Cell_cycle_FtsW-rel_CS"/>
</dbReference>
<evidence type="ECO:0000256" key="2">
    <source>
        <dbReference type="ARBA" id="ARBA00022692"/>
    </source>
</evidence>
<feature type="transmembrane region" description="Helical" evidence="6">
    <location>
        <begin position="289"/>
        <end position="309"/>
    </location>
</feature>
<keyword evidence="3" id="KW-0133">Cell shape</keyword>
<sequence length="349" mass="38266">MRLSIKLPLLLPAILICVLSLSVLYSTAPNQAVSQLKFLGVGLGVYLLITTIGIGVIAKNAWAIFFFCLLINLIPVIFGPEVRGSRRWIYLGPFNFQTSELLKFAFIIYLSKSLSKININRVSLSLIFFLLGVVISIFLIFLEPDLGTAVVLLLIFGTLLIFSEIHLKRALIMAFSALIIIAPLWFILKDYQKERITSFLNPAKDTLGTGYNVSQAQIAIGSGGLLGKGFGMGSQSHLRFLPESHTDFIFASFAEEWGIAFCFILLGLYGIIFLIIVKTALSLKDMFGVFLCLGIASYFYWQCFINIGMNLGLLPVTGIPLPLMSSGGSSLVTSFAILGLVPTPKQINS</sequence>
<feature type="transmembrane region" description="Helical" evidence="6">
    <location>
        <begin position="88"/>
        <end position="110"/>
    </location>
</feature>
<dbReference type="PANTHER" id="PTHR30474:SF1">
    <property type="entry name" value="PEPTIDOGLYCAN GLYCOSYLTRANSFERASE MRDB"/>
    <property type="match status" value="1"/>
</dbReference>
<feature type="transmembrane region" description="Helical" evidence="6">
    <location>
        <begin position="257"/>
        <end position="277"/>
    </location>
</feature>
<keyword evidence="5 6" id="KW-0472">Membrane</keyword>
<keyword evidence="2 6" id="KW-0812">Transmembrane</keyword>
<evidence type="ECO:0000256" key="1">
    <source>
        <dbReference type="ARBA" id="ARBA00004141"/>
    </source>
</evidence>
<comment type="subcellular location">
    <subcellularLocation>
        <location evidence="1">Membrane</location>
        <topology evidence="1">Multi-pass membrane protein</topology>
    </subcellularLocation>
</comment>
<dbReference type="Proteomes" id="UP000230340">
    <property type="component" value="Unassembled WGS sequence"/>
</dbReference>
<evidence type="ECO:0000256" key="5">
    <source>
        <dbReference type="ARBA" id="ARBA00023136"/>
    </source>
</evidence>
<dbReference type="GO" id="GO:0005886">
    <property type="term" value="C:plasma membrane"/>
    <property type="evidence" value="ECO:0007669"/>
    <property type="project" value="TreeGrafter"/>
</dbReference>
<feature type="transmembrane region" description="Helical" evidence="6">
    <location>
        <begin position="64"/>
        <end position="82"/>
    </location>
</feature>
<protein>
    <submittedName>
        <fullName evidence="7">Rod shape-determining protein RodA</fullName>
    </submittedName>
</protein>
<feature type="transmembrane region" description="Helical" evidence="6">
    <location>
        <begin position="122"/>
        <end position="140"/>
    </location>
</feature>
<dbReference type="GO" id="GO:0008360">
    <property type="term" value="P:regulation of cell shape"/>
    <property type="evidence" value="ECO:0007669"/>
    <property type="project" value="UniProtKB-KW"/>
</dbReference>
<dbReference type="GO" id="GO:0051301">
    <property type="term" value="P:cell division"/>
    <property type="evidence" value="ECO:0007669"/>
    <property type="project" value="InterPro"/>
</dbReference>
<organism evidence="7 8">
    <name type="scientific">candidate division WWE3 bacterium CG08_land_8_20_14_0_20_40_13</name>
    <dbReference type="NCBI Taxonomy" id="1975084"/>
    <lineage>
        <taxon>Bacteria</taxon>
        <taxon>Katanobacteria</taxon>
    </lineage>
</organism>